<protein>
    <recommendedName>
        <fullName evidence="4">Sulfotransferase domain-containing protein</fullName>
    </recommendedName>
</protein>
<dbReference type="AlphaFoldDB" id="E3MJB9"/>
<evidence type="ECO:0000256" key="1">
    <source>
        <dbReference type="SAM" id="SignalP"/>
    </source>
</evidence>
<organism evidence="3">
    <name type="scientific">Caenorhabditis remanei</name>
    <name type="common">Caenorhabditis vulgaris</name>
    <dbReference type="NCBI Taxonomy" id="31234"/>
    <lineage>
        <taxon>Eukaryota</taxon>
        <taxon>Metazoa</taxon>
        <taxon>Ecdysozoa</taxon>
        <taxon>Nematoda</taxon>
        <taxon>Chromadorea</taxon>
        <taxon>Rhabditida</taxon>
        <taxon>Rhabditina</taxon>
        <taxon>Rhabditomorpha</taxon>
        <taxon>Rhabditoidea</taxon>
        <taxon>Rhabditidae</taxon>
        <taxon>Peloderinae</taxon>
        <taxon>Caenorhabditis</taxon>
    </lineage>
</organism>
<dbReference type="RefSeq" id="XP_003103585.2">
    <property type="nucleotide sequence ID" value="XM_003103537.2"/>
</dbReference>
<dbReference type="EMBL" id="DS268450">
    <property type="protein sequence ID" value="EFP03556.1"/>
    <property type="molecule type" value="Genomic_DNA"/>
</dbReference>
<dbReference type="InterPro" id="IPR005331">
    <property type="entry name" value="Sulfotransferase"/>
</dbReference>
<name>E3MJB9_CAERE</name>
<dbReference type="CTD" id="9819397"/>
<keyword evidence="1" id="KW-0732">Signal</keyword>
<accession>E3MJB9</accession>
<dbReference type="eggNOG" id="KOG4651">
    <property type="taxonomic scope" value="Eukaryota"/>
</dbReference>
<dbReference type="HOGENOM" id="CLU_069458_0_0_1"/>
<dbReference type="OrthoDB" id="408912at2759"/>
<gene>
    <name evidence="2" type="ORF">CRE_19194</name>
</gene>
<dbReference type="PANTHER" id="PTHR22900:SF9">
    <property type="entry name" value="CARBOHYDRATE SULFOTRANSFERASE-RELATED"/>
    <property type="match status" value="1"/>
</dbReference>
<sequence length="320" mass="36652">MTSNLINTLLVLSVLLVITINLSYFCTKETAHYSVVKDSRFSIENLTRSITITTASHTTPSSLIPPFIPFRSTFVTSPKYSLAACRIQKNLSTILLNLFCYLNTPRKFSRKASSLTIEFKNYLSQETCNATHATHIATNTTFSTKLAIIRDPVERFLSGFVDKCIHEAEHKDSRCYGCHKNMICVLKEQYIRFQLIAEAKLSSFSYEDRHFAPMSWFCDFDHETIKNYKFLYFGETEEQQGGTINELMDVLDDHGVDNSTISHILEELSANRTKHSTSGSAIRMKVGQEMRKNAEAMRLLYLIYENDYKVFNLKSPFAQT</sequence>
<dbReference type="GO" id="GO:0050650">
    <property type="term" value="P:chondroitin sulfate proteoglycan biosynthetic process"/>
    <property type="evidence" value="ECO:0007669"/>
    <property type="project" value="InterPro"/>
</dbReference>
<dbReference type="GO" id="GO:0016020">
    <property type="term" value="C:membrane"/>
    <property type="evidence" value="ECO:0007669"/>
    <property type="project" value="InterPro"/>
</dbReference>
<dbReference type="InParanoid" id="E3MJB9"/>
<feature type="signal peptide" evidence="1">
    <location>
        <begin position="1"/>
        <end position="23"/>
    </location>
</feature>
<dbReference type="GO" id="GO:0047756">
    <property type="term" value="F:chondroitin 4-sulfotransferase activity"/>
    <property type="evidence" value="ECO:0007669"/>
    <property type="project" value="InterPro"/>
</dbReference>
<dbReference type="FunCoup" id="E3MJB9">
    <property type="interactions" value="12"/>
</dbReference>
<dbReference type="InterPro" id="IPR007669">
    <property type="entry name" value="Chst-1-like"/>
</dbReference>
<dbReference type="PANTHER" id="PTHR22900">
    <property type="entry name" value="PROTEIN CBG14245-RELATED"/>
    <property type="match status" value="1"/>
</dbReference>
<proteinExistence type="predicted"/>
<evidence type="ECO:0000313" key="2">
    <source>
        <dbReference type="EMBL" id="EFP03556.1"/>
    </source>
</evidence>
<reference evidence="2" key="1">
    <citation type="submission" date="2007-07" db="EMBL/GenBank/DDBJ databases">
        <title>PCAP assembly of the Caenorhabditis remanei genome.</title>
        <authorList>
            <consortium name="The Caenorhabditis remanei Sequencing Consortium"/>
            <person name="Wilson R.K."/>
        </authorList>
    </citation>
    <scope>NUCLEOTIDE SEQUENCE [LARGE SCALE GENOMIC DNA]</scope>
    <source>
        <strain evidence="2">PB4641</strain>
    </source>
</reference>
<dbReference type="OMA" id="FAPMSWF"/>
<evidence type="ECO:0008006" key="4">
    <source>
        <dbReference type="Google" id="ProtNLM"/>
    </source>
</evidence>
<dbReference type="Proteomes" id="UP000008281">
    <property type="component" value="Unassembled WGS sequence"/>
</dbReference>
<dbReference type="GO" id="GO:1902884">
    <property type="term" value="P:positive regulation of response to oxidative stress"/>
    <property type="evidence" value="ECO:0007669"/>
    <property type="project" value="InterPro"/>
</dbReference>
<dbReference type="KEGG" id="crq:GCK72_025505"/>
<dbReference type="STRING" id="31234.E3MJB9"/>
<keyword evidence="3" id="KW-1185">Reference proteome</keyword>
<dbReference type="Pfam" id="PF03567">
    <property type="entry name" value="Sulfotransfer_2"/>
    <property type="match status" value="1"/>
</dbReference>
<evidence type="ECO:0000313" key="3">
    <source>
        <dbReference type="Proteomes" id="UP000008281"/>
    </source>
</evidence>
<dbReference type="GeneID" id="9819397"/>
<feature type="chain" id="PRO_5003177000" description="Sulfotransferase domain-containing protein" evidence="1">
    <location>
        <begin position="24"/>
        <end position="320"/>
    </location>
</feature>